<evidence type="ECO:0000313" key="2">
    <source>
        <dbReference type="EMBL" id="RBP51025.1"/>
    </source>
</evidence>
<feature type="compositionally biased region" description="Basic and acidic residues" evidence="1">
    <location>
        <begin position="389"/>
        <end position="398"/>
    </location>
</feature>
<name>A0A395JKS1_9GAMM</name>
<keyword evidence="3" id="KW-1185">Reference proteome</keyword>
<protein>
    <submittedName>
        <fullName evidence="2">Uncharacterized protein</fullName>
    </submittedName>
</protein>
<dbReference type="Proteomes" id="UP000253083">
    <property type="component" value="Unassembled WGS sequence"/>
</dbReference>
<dbReference type="EMBL" id="QNRT01000002">
    <property type="protein sequence ID" value="RBP51025.1"/>
    <property type="molecule type" value="Genomic_DNA"/>
</dbReference>
<proteinExistence type="predicted"/>
<feature type="region of interest" description="Disordered" evidence="1">
    <location>
        <begin position="389"/>
        <end position="411"/>
    </location>
</feature>
<gene>
    <name evidence="2" type="ORF">DFR28_102444</name>
</gene>
<accession>A0A395JKS1</accession>
<sequence length="411" mass="47745">MGTRRATTTGACFFGSVSLHEQSTPRASENERPSRRATISNKTQKRNDQPTTKTKIETKTKITPAQQAGKKQKMNTQLLTDVITCLPKGKTHYRYFKGAYAPRLLSILLPEQASVHQLKQTRFKRLLEHPTVKPIVANCGNGVLDANQLNNVWQDPSQPFLLTVSRWGGERDRSWFQTSRHGENLVLQLNLPVEHQRQYQAHIDDSGNETLNGADSCHPVQLPKDNPNFRETLAWSRIDIDFDTNEALIEEVQSDGARYLMWWEKRYKRCRCERCQQRLKYIDWMQRYREIWAEALLCATIEFIQNELGVERIFMHTARSGWQVKNMDRDWHAPRSLYSDLPKKFAFKQTWAAPEFLLATKCYQRLIRKQPDIDFYQLSLDELRQTIRRPEERSDAGSRHANVGGASCHAV</sequence>
<evidence type="ECO:0000313" key="3">
    <source>
        <dbReference type="Proteomes" id="UP000253083"/>
    </source>
</evidence>
<dbReference type="InParanoid" id="A0A395JKS1"/>
<evidence type="ECO:0000256" key="1">
    <source>
        <dbReference type="SAM" id="MobiDB-lite"/>
    </source>
</evidence>
<reference evidence="2 3" key="1">
    <citation type="submission" date="2018-06" db="EMBL/GenBank/DDBJ databases">
        <title>Genomic Encyclopedia of Type Strains, Phase IV (KMG-IV): sequencing the most valuable type-strain genomes for metagenomic binning, comparative biology and taxonomic classification.</title>
        <authorList>
            <person name="Goeker M."/>
        </authorList>
    </citation>
    <scope>NUCLEOTIDE SEQUENCE [LARGE SCALE GENOMIC DNA]</scope>
    <source>
        <strain evidence="2 3">DSM 24032</strain>
    </source>
</reference>
<dbReference type="AlphaFoldDB" id="A0A395JKS1"/>
<comment type="caution">
    <text evidence="2">The sequence shown here is derived from an EMBL/GenBank/DDBJ whole genome shotgun (WGS) entry which is preliminary data.</text>
</comment>
<feature type="region of interest" description="Disordered" evidence="1">
    <location>
        <begin position="18"/>
        <end position="72"/>
    </location>
</feature>
<organism evidence="2 3">
    <name type="scientific">Arenicella xantha</name>
    <dbReference type="NCBI Taxonomy" id="644221"/>
    <lineage>
        <taxon>Bacteria</taxon>
        <taxon>Pseudomonadati</taxon>
        <taxon>Pseudomonadota</taxon>
        <taxon>Gammaproteobacteria</taxon>
        <taxon>Arenicellales</taxon>
        <taxon>Arenicellaceae</taxon>
        <taxon>Arenicella</taxon>
    </lineage>
</organism>